<keyword evidence="1" id="KW-0812">Transmembrane</keyword>
<dbReference type="Proteomes" id="UP000295164">
    <property type="component" value="Unassembled WGS sequence"/>
</dbReference>
<evidence type="ECO:0000313" key="3">
    <source>
        <dbReference type="EMBL" id="TCZ74071.1"/>
    </source>
</evidence>
<evidence type="ECO:0000256" key="1">
    <source>
        <dbReference type="SAM" id="Phobius"/>
    </source>
</evidence>
<proteinExistence type="predicted"/>
<dbReference type="PANTHER" id="PTHR40407:SF1">
    <property type="entry name" value="HEPARAN-ALPHA-GLUCOSAMINIDE N-ACETYLTRANSFERASE CATALYTIC DOMAIN-CONTAINING PROTEIN"/>
    <property type="match status" value="1"/>
</dbReference>
<dbReference type="RefSeq" id="WP_131850670.1">
    <property type="nucleotide sequence ID" value="NZ_SKFH01000003.1"/>
</dbReference>
<keyword evidence="1" id="KW-1133">Transmembrane helix</keyword>
<feature type="transmembrane region" description="Helical" evidence="1">
    <location>
        <begin position="347"/>
        <end position="367"/>
    </location>
</feature>
<evidence type="ECO:0000313" key="4">
    <source>
        <dbReference type="Proteomes" id="UP000295164"/>
    </source>
</evidence>
<feature type="domain" description="Heparan-alpha-glucosaminide N-acetyltransferase catalytic" evidence="2">
    <location>
        <begin position="3"/>
        <end position="216"/>
    </location>
</feature>
<reference evidence="3 4" key="1">
    <citation type="submission" date="2019-03" db="EMBL/GenBank/DDBJ databases">
        <authorList>
            <person name="Kim M.K.M."/>
        </authorList>
    </citation>
    <scope>NUCLEOTIDE SEQUENCE [LARGE SCALE GENOMIC DNA]</scope>
    <source>
        <strain evidence="3 4">17J68-15</strain>
    </source>
</reference>
<feature type="transmembrane region" description="Helical" evidence="1">
    <location>
        <begin position="267"/>
        <end position="284"/>
    </location>
</feature>
<evidence type="ECO:0000259" key="2">
    <source>
        <dbReference type="Pfam" id="PF07786"/>
    </source>
</evidence>
<accession>A0A4R4E7N0</accession>
<dbReference type="OrthoDB" id="508112at2"/>
<feature type="transmembrane region" description="Helical" evidence="1">
    <location>
        <begin position="84"/>
        <end position="106"/>
    </location>
</feature>
<organism evidence="3 4">
    <name type="scientific">Flaviaesturariibacter aridisoli</name>
    <dbReference type="NCBI Taxonomy" id="2545761"/>
    <lineage>
        <taxon>Bacteria</taxon>
        <taxon>Pseudomonadati</taxon>
        <taxon>Bacteroidota</taxon>
        <taxon>Chitinophagia</taxon>
        <taxon>Chitinophagales</taxon>
        <taxon>Chitinophagaceae</taxon>
        <taxon>Flaviaestuariibacter</taxon>
    </lineage>
</organism>
<feature type="transmembrane region" description="Helical" evidence="1">
    <location>
        <begin position="139"/>
        <end position="159"/>
    </location>
</feature>
<dbReference type="InterPro" id="IPR012429">
    <property type="entry name" value="HGSNAT_cat"/>
</dbReference>
<dbReference type="AlphaFoldDB" id="A0A4R4E7N0"/>
<comment type="caution">
    <text evidence="3">The sequence shown here is derived from an EMBL/GenBank/DDBJ whole genome shotgun (WGS) entry which is preliminary data.</text>
</comment>
<feature type="transmembrane region" description="Helical" evidence="1">
    <location>
        <begin position="112"/>
        <end position="132"/>
    </location>
</feature>
<dbReference type="PANTHER" id="PTHR40407">
    <property type="entry name" value="MEMBRANE PROTEIN-LIKE PROTEIN"/>
    <property type="match status" value="1"/>
</dbReference>
<feature type="transmembrane region" description="Helical" evidence="1">
    <location>
        <begin position="304"/>
        <end position="327"/>
    </location>
</feature>
<sequence length="386" mass="43344">MNRIRSLDIVRGLVMIIMALDHTRDLLHVSSITQQPTDLATTTPALFFTRWITHLCAPTFVFLSGASAFLSLQRRGDRAAARRFLFTRGLSLILLEFTLVNFGIWFDIRFGVLLFDVIATIGTGFIVLGLLLNASVRTIAIIGLSIIFLHDAALMLPIAEGAPLKKILMPLFGPAAYSFGAGRTFVMGYPPIPWLGILLTGFAAGRLFLRSETDRKRLFVRIGLASLALFFLLRGLNVYGDTVPWEEQKNTVFTILSFLNVSKYPPSLSFTLAMLGIMFLLLAATEGARGKGAAIAIVYGRVPLFYFIVHWYLIHPILFVIIALQGYRPVDYRFGFNFGRPEGPSGVSLGWIYVLWIVVVIALWPLCRWYDRYKTAHPEKGWVRYL</sequence>
<name>A0A4R4E7N0_9BACT</name>
<keyword evidence="4" id="KW-1185">Reference proteome</keyword>
<feature type="transmembrane region" description="Helical" evidence="1">
    <location>
        <begin position="218"/>
        <end position="236"/>
    </location>
</feature>
<dbReference type="EMBL" id="SKFH01000003">
    <property type="protein sequence ID" value="TCZ74071.1"/>
    <property type="molecule type" value="Genomic_DNA"/>
</dbReference>
<feature type="transmembrane region" description="Helical" evidence="1">
    <location>
        <begin position="51"/>
        <end position="72"/>
    </location>
</feature>
<dbReference type="Pfam" id="PF07786">
    <property type="entry name" value="HGSNAT_cat"/>
    <property type="match status" value="1"/>
</dbReference>
<keyword evidence="1" id="KW-0472">Membrane</keyword>
<feature type="transmembrane region" description="Helical" evidence="1">
    <location>
        <begin position="192"/>
        <end position="209"/>
    </location>
</feature>
<protein>
    <submittedName>
        <fullName evidence="3">DUF1624 domain-containing protein</fullName>
    </submittedName>
</protein>
<gene>
    <name evidence="3" type="ORF">E0486_03065</name>
</gene>